<protein>
    <submittedName>
        <fullName evidence="1">Uncharacterized protein</fullName>
    </submittedName>
</protein>
<accession>A0A2I1CBZ3</accession>
<dbReference type="VEuPathDB" id="FungiDB:P174DRAFT_429542"/>
<proteinExistence type="predicted"/>
<dbReference type="GeneID" id="36532905"/>
<dbReference type="STRING" id="1392255.A0A2I1CBZ3"/>
<name>A0A2I1CBZ3_ASPN1</name>
<reference evidence="2" key="1">
    <citation type="journal article" date="2018" name="Proc. Natl. Acad. Sci. U.S.A.">
        <title>Linking secondary metabolites to gene clusters through genome sequencing of six diverse Aspergillus species.</title>
        <authorList>
            <person name="Kaerboelling I."/>
            <person name="Vesth T.C."/>
            <person name="Frisvad J.C."/>
            <person name="Nybo J.L."/>
            <person name="Theobald S."/>
            <person name="Kuo A."/>
            <person name="Bowyer P."/>
            <person name="Matsuda Y."/>
            <person name="Mondo S."/>
            <person name="Lyhne E.K."/>
            <person name="Kogle M.E."/>
            <person name="Clum A."/>
            <person name="Lipzen A."/>
            <person name="Salamov A."/>
            <person name="Ngan C.Y."/>
            <person name="Daum C."/>
            <person name="Chiniquy J."/>
            <person name="Barry K."/>
            <person name="LaButti K."/>
            <person name="Haridas S."/>
            <person name="Simmons B.A."/>
            <person name="Magnuson J.K."/>
            <person name="Mortensen U.H."/>
            <person name="Larsen T.O."/>
            <person name="Grigoriev I.V."/>
            <person name="Baker S.E."/>
            <person name="Andersen M.R."/>
        </authorList>
    </citation>
    <scope>NUCLEOTIDE SEQUENCE [LARGE SCALE GENOMIC DNA]</scope>
    <source>
        <strain evidence="2">IBT 16806</strain>
    </source>
</reference>
<dbReference type="EMBL" id="MSZS01000003">
    <property type="protein sequence ID" value="PKX95124.1"/>
    <property type="molecule type" value="Genomic_DNA"/>
</dbReference>
<evidence type="ECO:0000313" key="2">
    <source>
        <dbReference type="Proteomes" id="UP000234474"/>
    </source>
</evidence>
<keyword evidence="2" id="KW-1185">Reference proteome</keyword>
<sequence length="185" mass="20693">MRSKTIPVLKNIPKGPDSLSKEVLNKDFEQEVVRGDVIRILGFVTASLRPLSVLEISEACHLHLDEDVVRTGGQFTREEIASYRLMVIIQEKVLILHQSVSDYLESAGYLDELKAHTELAYCCVDPLIEESHYSELSAIHFSLGVAQNGPNHARVAESKFAVQDSQVEFFGIHPPCREQYPCKAG</sequence>
<dbReference type="AlphaFoldDB" id="A0A2I1CBZ3"/>
<dbReference type="Proteomes" id="UP000234474">
    <property type="component" value="Unassembled WGS sequence"/>
</dbReference>
<dbReference type="RefSeq" id="XP_024683719.1">
    <property type="nucleotide sequence ID" value="XM_024825580.1"/>
</dbReference>
<organism evidence="1 2">
    <name type="scientific">Aspergillus novofumigatus (strain IBT 16806)</name>
    <dbReference type="NCBI Taxonomy" id="1392255"/>
    <lineage>
        <taxon>Eukaryota</taxon>
        <taxon>Fungi</taxon>
        <taxon>Dikarya</taxon>
        <taxon>Ascomycota</taxon>
        <taxon>Pezizomycotina</taxon>
        <taxon>Eurotiomycetes</taxon>
        <taxon>Eurotiomycetidae</taxon>
        <taxon>Eurotiales</taxon>
        <taxon>Aspergillaceae</taxon>
        <taxon>Aspergillus</taxon>
        <taxon>Aspergillus subgen. Fumigati</taxon>
    </lineage>
</organism>
<comment type="caution">
    <text evidence="1">The sequence shown here is derived from an EMBL/GenBank/DDBJ whole genome shotgun (WGS) entry which is preliminary data.</text>
</comment>
<gene>
    <name evidence="1" type="ORF">P174DRAFT_429542</name>
</gene>
<dbReference type="OrthoDB" id="4508488at2759"/>
<evidence type="ECO:0000313" key="1">
    <source>
        <dbReference type="EMBL" id="PKX95124.1"/>
    </source>
</evidence>